<evidence type="ECO:0000313" key="4">
    <source>
        <dbReference type="EMBL" id="TYC50920.1"/>
    </source>
</evidence>
<gene>
    <name evidence="4" type="ORF">ESZ50_01020</name>
</gene>
<keyword evidence="1" id="KW-1133">Transmembrane helix</keyword>
<protein>
    <submittedName>
        <fullName evidence="4">DUF916 and DUF3324 domain-containing protein</fullName>
    </submittedName>
</protein>
<reference evidence="4 5" key="1">
    <citation type="submission" date="2019-01" db="EMBL/GenBank/DDBJ databases">
        <title>Weissella sp. nov., a novel lactic acid bacterium isolated from animal feces.</title>
        <authorList>
            <person name="Wang L.-T."/>
        </authorList>
    </citation>
    <scope>NUCLEOTIDE SEQUENCE [LARGE SCALE GENOMIC DNA]</scope>
    <source>
        <strain evidence="4 5">8H-2</strain>
    </source>
</reference>
<sequence>MVLTFGLTGLQSASANQLTFSVEPTLPDNQVNDKDGFFNLLMQPGQVQDLHLKYSNNSGKTITITTKVASATTNINGVVEYGANKIKADKTLKYNMADLVEFPKEVEVKSGESKDVVVRVKMPDADYPGIIAGGLTFSDQAADAANQKNTSKSTAVKNIYGFQLGLLMRQSNELNNVFPTKMVESEGLKLHKVQAAQVNYRNVINANLQNPLPVYVNQMAISAKVYSASNNKLLYESKNNSMQMAPNSNFDYPISLGDGKKLAAGKYRLKMTVYAYKDGEANYKTKEFDKKETTYQYRWKFDKQFTVTDKTAGDLNKKDVTIQHIDWVAILVGIALLLLLLAGGLWLVLWKRRKNNAEVTIEEAVTNQAGEDIVIQRTTTMREYKQMLKQHKSVRLIEKE</sequence>
<dbReference type="InterPro" id="IPR021759">
    <property type="entry name" value="WxLIP_HBD"/>
</dbReference>
<comment type="caution">
    <text evidence="4">The sequence shown here is derived from an EMBL/GenBank/DDBJ whole genome shotgun (WGS) entry which is preliminary data.</text>
</comment>
<evidence type="ECO:0000259" key="3">
    <source>
        <dbReference type="Pfam" id="PF11797"/>
    </source>
</evidence>
<proteinExistence type="predicted"/>
<keyword evidence="1" id="KW-0472">Membrane</keyword>
<dbReference type="Pfam" id="PF06030">
    <property type="entry name" value="WxLIP_PGBD"/>
    <property type="match status" value="1"/>
</dbReference>
<name>A0A6C2C9X0_9LACO</name>
<dbReference type="AlphaFoldDB" id="A0A6C2C9X0"/>
<evidence type="ECO:0000313" key="5">
    <source>
        <dbReference type="Proteomes" id="UP000371977"/>
    </source>
</evidence>
<dbReference type="EMBL" id="SDGZ01000004">
    <property type="protein sequence ID" value="TYC50920.1"/>
    <property type="molecule type" value="Genomic_DNA"/>
</dbReference>
<dbReference type="Proteomes" id="UP000371977">
    <property type="component" value="Unassembled WGS sequence"/>
</dbReference>
<dbReference type="InterPro" id="IPR010317">
    <property type="entry name" value="WxLIP_PGBD"/>
</dbReference>
<evidence type="ECO:0000259" key="2">
    <source>
        <dbReference type="Pfam" id="PF06030"/>
    </source>
</evidence>
<dbReference type="Pfam" id="PF11797">
    <property type="entry name" value="WxLIP_HBD"/>
    <property type="match status" value="1"/>
</dbReference>
<keyword evidence="1" id="KW-0812">Transmembrane</keyword>
<dbReference type="OrthoDB" id="2148359at2"/>
<feature type="domain" description="WxL Interacting Protein peptidoglycan binding" evidence="2">
    <location>
        <begin position="20"/>
        <end position="138"/>
    </location>
</feature>
<feature type="transmembrane region" description="Helical" evidence="1">
    <location>
        <begin position="327"/>
        <end position="349"/>
    </location>
</feature>
<keyword evidence="5" id="KW-1185">Reference proteome</keyword>
<evidence type="ECO:0000256" key="1">
    <source>
        <dbReference type="SAM" id="Phobius"/>
    </source>
</evidence>
<feature type="domain" description="WxL Interacting Protein host binding" evidence="3">
    <location>
        <begin position="152"/>
        <end position="317"/>
    </location>
</feature>
<accession>A0A6C2C9X0</accession>
<organism evidence="4 5">
    <name type="scientific">Weissella muntiaci</name>
    <dbReference type="NCBI Taxonomy" id="2508881"/>
    <lineage>
        <taxon>Bacteria</taxon>
        <taxon>Bacillati</taxon>
        <taxon>Bacillota</taxon>
        <taxon>Bacilli</taxon>
        <taxon>Lactobacillales</taxon>
        <taxon>Lactobacillaceae</taxon>
        <taxon>Weissella</taxon>
    </lineage>
</organism>